<feature type="transmembrane region" description="Helical" evidence="14">
    <location>
        <begin position="106"/>
        <end position="126"/>
    </location>
</feature>
<feature type="non-terminal residue" evidence="17">
    <location>
        <position position="768"/>
    </location>
</feature>
<keyword evidence="6" id="KW-0328">Glycosyltransferase</keyword>
<evidence type="ECO:0000313" key="17">
    <source>
        <dbReference type="EMBL" id="PIP24290.1"/>
    </source>
</evidence>
<dbReference type="GO" id="GO:0046872">
    <property type="term" value="F:metal ion binding"/>
    <property type="evidence" value="ECO:0007669"/>
    <property type="project" value="UniProtKB-KW"/>
</dbReference>
<feature type="transmembrane region" description="Helical" evidence="14">
    <location>
        <begin position="314"/>
        <end position="331"/>
    </location>
</feature>
<dbReference type="InterPro" id="IPR054479">
    <property type="entry name" value="AglB-like_core"/>
</dbReference>
<dbReference type="Pfam" id="PF02516">
    <property type="entry name" value="STT3"/>
    <property type="match status" value="1"/>
</dbReference>
<feature type="transmembrane region" description="Helical" evidence="14">
    <location>
        <begin position="161"/>
        <end position="178"/>
    </location>
</feature>
<reference evidence="17 18" key="1">
    <citation type="submission" date="2017-09" db="EMBL/GenBank/DDBJ databases">
        <title>Depth-based differentiation of microbial function through sediment-hosted aquifers and enrichment of novel symbionts in the deep terrestrial subsurface.</title>
        <authorList>
            <person name="Probst A.J."/>
            <person name="Ladd B."/>
            <person name="Jarett J.K."/>
            <person name="Geller-Mcgrath D.E."/>
            <person name="Sieber C.M."/>
            <person name="Emerson J.B."/>
            <person name="Anantharaman K."/>
            <person name="Thomas B.C."/>
            <person name="Malmstrom R."/>
            <person name="Stieglmeier M."/>
            <person name="Klingl A."/>
            <person name="Woyke T."/>
            <person name="Ryan C.M."/>
            <person name="Banfield J.F."/>
        </authorList>
    </citation>
    <scope>NUCLEOTIDE SEQUENCE [LARGE SCALE GENOMIC DNA]</scope>
    <source>
        <strain evidence="17">CG23_combo_of_CG06-09_8_20_14_all_37_18</strain>
    </source>
</reference>
<feature type="transmembrane region" description="Helical" evidence="14">
    <location>
        <begin position="246"/>
        <end position="267"/>
    </location>
</feature>
<dbReference type="GO" id="GO:0012505">
    <property type="term" value="C:endomembrane system"/>
    <property type="evidence" value="ECO:0007669"/>
    <property type="project" value="UniProtKB-SubCell"/>
</dbReference>
<evidence type="ECO:0000256" key="3">
    <source>
        <dbReference type="ARBA" id="ARBA00004127"/>
    </source>
</evidence>
<comment type="subcellular location">
    <subcellularLocation>
        <location evidence="3">Endomembrane system</location>
        <topology evidence="3">Multi-pass membrane protein</topology>
    </subcellularLocation>
</comment>
<evidence type="ECO:0000256" key="10">
    <source>
        <dbReference type="ARBA" id="ARBA00022842"/>
    </source>
</evidence>
<evidence type="ECO:0000256" key="2">
    <source>
        <dbReference type="ARBA" id="ARBA00001946"/>
    </source>
</evidence>
<dbReference type="Gene3D" id="3.40.50.12610">
    <property type="match status" value="1"/>
</dbReference>
<accession>A0A2G9YYH6</accession>
<dbReference type="InterPro" id="IPR003674">
    <property type="entry name" value="Oligo_trans_STT3"/>
</dbReference>
<evidence type="ECO:0000256" key="6">
    <source>
        <dbReference type="ARBA" id="ARBA00022676"/>
    </source>
</evidence>
<comment type="cofactor">
    <cofactor evidence="2">
        <name>Mg(2+)</name>
        <dbReference type="ChEBI" id="CHEBI:18420"/>
    </cofactor>
</comment>
<feature type="transmembrane region" description="Helical" evidence="14">
    <location>
        <begin position="467"/>
        <end position="489"/>
    </location>
</feature>
<dbReference type="Pfam" id="PF22627">
    <property type="entry name" value="AglB_core-like"/>
    <property type="match status" value="1"/>
</dbReference>
<keyword evidence="12 14" id="KW-0472">Membrane</keyword>
<feature type="domain" description="AglB-like core" evidence="16">
    <location>
        <begin position="519"/>
        <end position="634"/>
    </location>
</feature>
<evidence type="ECO:0000256" key="14">
    <source>
        <dbReference type="SAM" id="Phobius"/>
    </source>
</evidence>
<evidence type="ECO:0000256" key="9">
    <source>
        <dbReference type="ARBA" id="ARBA00022723"/>
    </source>
</evidence>
<dbReference type="Proteomes" id="UP000229952">
    <property type="component" value="Unassembled WGS sequence"/>
</dbReference>
<dbReference type="NCBIfam" id="TIGR04154">
    <property type="entry name" value="archaeo_STT3"/>
    <property type="match status" value="1"/>
</dbReference>
<feature type="transmembrane region" description="Helical" evidence="14">
    <location>
        <begin position="220"/>
        <end position="239"/>
    </location>
</feature>
<protein>
    <recommendedName>
        <fullName evidence="19">Archaeal glycosylation protein B peripheral domain-containing protein</fullName>
    </recommendedName>
</protein>
<feature type="transmembrane region" description="Helical" evidence="14">
    <location>
        <begin position="400"/>
        <end position="421"/>
    </location>
</feature>
<evidence type="ECO:0000256" key="8">
    <source>
        <dbReference type="ARBA" id="ARBA00022692"/>
    </source>
</evidence>
<evidence type="ECO:0000256" key="11">
    <source>
        <dbReference type="ARBA" id="ARBA00022989"/>
    </source>
</evidence>
<evidence type="ECO:0000256" key="1">
    <source>
        <dbReference type="ARBA" id="ARBA00001936"/>
    </source>
</evidence>
<dbReference type="PANTHER" id="PTHR13872:SF1">
    <property type="entry name" value="DOLICHYL-DIPHOSPHOOLIGOSACCHARIDE--PROTEIN GLYCOSYLTRANSFERASE SUBUNIT STT3B"/>
    <property type="match status" value="1"/>
</dbReference>
<feature type="domain" description="Oligosaccharyl transferase STT3 N-terminal" evidence="15">
    <location>
        <begin position="11"/>
        <end position="485"/>
    </location>
</feature>
<evidence type="ECO:0000259" key="16">
    <source>
        <dbReference type="Pfam" id="PF22627"/>
    </source>
</evidence>
<evidence type="ECO:0000256" key="7">
    <source>
        <dbReference type="ARBA" id="ARBA00022679"/>
    </source>
</evidence>
<proteinExistence type="inferred from homology"/>
<evidence type="ECO:0000256" key="4">
    <source>
        <dbReference type="ARBA" id="ARBA00004922"/>
    </source>
</evidence>
<keyword evidence="10" id="KW-0460">Magnesium</keyword>
<comment type="pathway">
    <text evidence="4">Protein modification; protein glycosylation.</text>
</comment>
<dbReference type="AlphaFoldDB" id="A0A2G9YYH6"/>
<comment type="caution">
    <text evidence="17">The sequence shown here is derived from an EMBL/GenBank/DDBJ whole genome shotgun (WGS) entry which is preliminary data.</text>
</comment>
<feature type="transmembrane region" description="Helical" evidence="14">
    <location>
        <begin position="198"/>
        <end position="214"/>
    </location>
</feature>
<dbReference type="UniPathway" id="UPA00378"/>
<evidence type="ECO:0000313" key="18">
    <source>
        <dbReference type="Proteomes" id="UP000229952"/>
    </source>
</evidence>
<feature type="transmembrane region" description="Helical" evidence="14">
    <location>
        <begin position="374"/>
        <end position="393"/>
    </location>
</feature>
<keyword evidence="13" id="KW-0464">Manganese</keyword>
<comment type="cofactor">
    <cofactor evidence="1">
        <name>Mn(2+)</name>
        <dbReference type="ChEBI" id="CHEBI:29035"/>
    </cofactor>
</comment>
<dbReference type="GO" id="GO:0004576">
    <property type="term" value="F:oligosaccharyl transferase activity"/>
    <property type="evidence" value="ECO:0007669"/>
    <property type="project" value="InterPro"/>
</dbReference>
<evidence type="ECO:0000259" key="15">
    <source>
        <dbReference type="Pfam" id="PF02516"/>
    </source>
</evidence>
<keyword evidence="8 14" id="KW-0812">Transmembrane</keyword>
<feature type="transmembrane region" description="Helical" evidence="14">
    <location>
        <begin position="427"/>
        <end position="446"/>
    </location>
</feature>
<keyword evidence="7" id="KW-0808">Transferase</keyword>
<dbReference type="EMBL" id="PCRQ01000037">
    <property type="protein sequence ID" value="PIP24290.1"/>
    <property type="molecule type" value="Genomic_DNA"/>
</dbReference>
<organism evidence="17 18">
    <name type="scientific">Candidatus Nealsonbacteria bacterium CG23_combo_of_CG06-09_8_20_14_all_37_18</name>
    <dbReference type="NCBI Taxonomy" id="1974720"/>
    <lineage>
        <taxon>Bacteria</taxon>
        <taxon>Candidatus Nealsoniibacteriota</taxon>
    </lineage>
</organism>
<gene>
    <name evidence="17" type="ORF">COX35_01485</name>
</gene>
<keyword evidence="11 14" id="KW-1133">Transmembrane helix</keyword>
<feature type="transmembrane region" description="Helical" evidence="14">
    <location>
        <begin position="279"/>
        <end position="302"/>
    </location>
</feature>
<evidence type="ECO:0000256" key="5">
    <source>
        <dbReference type="ARBA" id="ARBA00010810"/>
    </source>
</evidence>
<feature type="transmembrane region" description="Helical" evidence="14">
    <location>
        <begin position="75"/>
        <end position="94"/>
    </location>
</feature>
<evidence type="ECO:0000256" key="12">
    <source>
        <dbReference type="ARBA" id="ARBA00023136"/>
    </source>
</evidence>
<comment type="similarity">
    <text evidence="5">Belongs to the STT3 family.</text>
</comment>
<dbReference type="GO" id="GO:0016020">
    <property type="term" value="C:membrane"/>
    <property type="evidence" value="ECO:0007669"/>
    <property type="project" value="InterPro"/>
</dbReference>
<name>A0A2G9YYH6_9BACT</name>
<dbReference type="PANTHER" id="PTHR13872">
    <property type="entry name" value="DOLICHYL-DIPHOSPHOOLIGOSACCHARIDE--PROTEIN GLYCOSYLTRANSFERASE SUBUNIT"/>
    <property type="match status" value="1"/>
</dbReference>
<keyword evidence="9" id="KW-0479">Metal-binding</keyword>
<evidence type="ECO:0008006" key="19">
    <source>
        <dbReference type="Google" id="ProtNLM"/>
    </source>
</evidence>
<evidence type="ECO:0000256" key="13">
    <source>
        <dbReference type="ARBA" id="ARBA00023211"/>
    </source>
</evidence>
<dbReference type="InterPro" id="IPR026410">
    <property type="entry name" value="OlisacTrfase_arch"/>
</dbReference>
<dbReference type="InterPro" id="IPR048307">
    <property type="entry name" value="STT3_N"/>
</dbReference>
<sequence>MKRKIAIFLLVFLIFGTALFLRIYFCYDKVFSEPIKYSADDGIYHMRLVENMLLGGHFPFRIYFDPLTYFPNGTYIHFAFLYDFLIAGVIWIVSFGQPTLELINKIAPFFPAVLGSLIVFPVFFLARALWGPKVALVSSFLAVISGPYLHRSLLGNTDHHVAEVFFSTLAMMFLVFALRAGKNLGQKEERLNLRNKKFWLLTFFSGFSLGLYFLTWIGALLFLFIIFLFIILYYLFEYFHGKSPGWILLMGALIFLITLAMITPFFGHPDFFNSPMYNIQHLVSLLFGILSFLLIWGCGALFIKKNWNRKLLPFFLLFLAITTLFLLKLGLPEIFEGIVKGFQGISIGMSPHELARELTAEMAPLSFQGALDTFSGLFIFSLIALFLIFYRFIKERKPEYLLLFIWTLIIILMTGIIPAIGQQRFGYYLSINIALLSGFLIVKSLEFCWQGFKVRKNLPEKSPLRRYLFISSPTILFAILFFLLFPYPFNAGYPFPANLPSIFQVPFSIAKGGPHVKSEDWYDATKWLRENTPDPGIDYYDFYQEPGINKTTGKINSYPYPEKAYGVLARWDMGHMITYYGHRIPVSNPFQQGIGRKTGENEIELGEAVFFLETEEEKAIGYLDELGVRYIVMDYPSHGFFRAIVKWMQSKLEGYIEGTESLTAPSKYDNSMIARLDLFSGKGTTTTREVGNEKIEFFIKPLEHFRLVYESKTTIAIFEDTKEEIKEVKIFEYVKGAKIIGQTGPGSKVSLSAKIKTNQEREFIWEKI</sequence>